<dbReference type="AlphaFoldDB" id="A0A6A6YVT0"/>
<evidence type="ECO:0000256" key="3">
    <source>
        <dbReference type="SAM" id="SignalP"/>
    </source>
</evidence>
<evidence type="ECO:0000313" key="6">
    <source>
        <dbReference type="RefSeq" id="XP_033580016.1"/>
    </source>
</evidence>
<protein>
    <recommendedName>
        <fullName evidence="7">Mid2 domain-containing protein</fullName>
    </recommendedName>
</protein>
<reference evidence="4 6" key="1">
    <citation type="journal article" date="2020" name="Stud. Mycol.">
        <title>101 Dothideomycetes genomes: a test case for predicting lifestyles and emergence of pathogens.</title>
        <authorList>
            <person name="Haridas S."/>
            <person name="Albert R."/>
            <person name="Binder M."/>
            <person name="Bloem J."/>
            <person name="Labutti K."/>
            <person name="Salamov A."/>
            <person name="Andreopoulos B."/>
            <person name="Baker S."/>
            <person name="Barry K."/>
            <person name="Bills G."/>
            <person name="Bluhm B."/>
            <person name="Cannon C."/>
            <person name="Castanera R."/>
            <person name="Culley D."/>
            <person name="Daum C."/>
            <person name="Ezra D."/>
            <person name="Gonzalez J."/>
            <person name="Henrissat B."/>
            <person name="Kuo A."/>
            <person name="Liang C."/>
            <person name="Lipzen A."/>
            <person name="Lutzoni F."/>
            <person name="Magnuson J."/>
            <person name="Mondo S."/>
            <person name="Nolan M."/>
            <person name="Ohm R."/>
            <person name="Pangilinan J."/>
            <person name="Park H.-J."/>
            <person name="Ramirez L."/>
            <person name="Alfaro M."/>
            <person name="Sun H."/>
            <person name="Tritt A."/>
            <person name="Yoshinaga Y."/>
            <person name="Zwiers L.-H."/>
            <person name="Turgeon B."/>
            <person name="Goodwin S."/>
            <person name="Spatafora J."/>
            <person name="Crous P."/>
            <person name="Grigoriev I."/>
        </authorList>
    </citation>
    <scope>NUCLEOTIDE SEQUENCE</scope>
    <source>
        <strain evidence="4 6">CBS 304.34</strain>
    </source>
</reference>
<feature type="chain" id="PRO_5044629395" description="Mid2 domain-containing protein" evidence="3">
    <location>
        <begin position="20"/>
        <end position="402"/>
    </location>
</feature>
<keyword evidence="2" id="KW-0472">Membrane</keyword>
<dbReference type="EMBL" id="MU003696">
    <property type="protein sequence ID" value="KAF2813052.1"/>
    <property type="molecule type" value="Genomic_DNA"/>
</dbReference>
<keyword evidence="3" id="KW-0732">Signal</keyword>
<evidence type="ECO:0000256" key="1">
    <source>
        <dbReference type="SAM" id="MobiDB-lite"/>
    </source>
</evidence>
<keyword evidence="2" id="KW-0812">Transmembrane</keyword>
<accession>A0A6A6YVT0</accession>
<dbReference type="Proteomes" id="UP000504636">
    <property type="component" value="Unplaced"/>
</dbReference>
<keyword evidence="5" id="KW-1185">Reference proteome</keyword>
<feature type="signal peptide" evidence="3">
    <location>
        <begin position="1"/>
        <end position="19"/>
    </location>
</feature>
<dbReference type="OrthoDB" id="4148662at2759"/>
<gene>
    <name evidence="4 6" type="ORF">BDZ99DRAFT_568311</name>
</gene>
<proteinExistence type="predicted"/>
<reference evidence="6" key="3">
    <citation type="submission" date="2025-04" db="UniProtKB">
        <authorList>
            <consortium name="RefSeq"/>
        </authorList>
    </citation>
    <scope>IDENTIFICATION</scope>
    <source>
        <strain evidence="6">CBS 304.34</strain>
    </source>
</reference>
<sequence length="402" mass="42352">MRLRSTNAVLLCVAVKSFAQDSPEKLCYYDEGKLAPAEIMPCFEGGPVSSCCMEGSNCLADNACWDPASGATYQYGCTDSSYQDDKCPKKCGYDTEASHWIGLVYCDGEGDTASSRTPNNTWLCHHPENCGGPKFCPKETVWPTTPTKMPPISCAQLLNPSATAFSDGNPLASIVVLPKDPDGVASYFSAHDVPTTSSSPITSVTSAASTTPKTSTPSTLATTTTGLTASPSSPFPVSSGSGPNIGPDPPNSGHSSALNIGLGAGIGIPVFFIITGLLSFYGWRKHKQAKHAKLSSPQDPLTPTTDTYPVGAAGSGFTRKAELDSTPINSPTMTTMGSGATDNGHGESVYEMESPETSPLAPVHRDFSWPPNGEIYEMEGDIPARPTRQELPSPQQPRRGID</sequence>
<feature type="compositionally biased region" description="Low complexity" evidence="1">
    <location>
        <begin position="194"/>
        <end position="242"/>
    </location>
</feature>
<evidence type="ECO:0000313" key="4">
    <source>
        <dbReference type="EMBL" id="KAF2813052.1"/>
    </source>
</evidence>
<name>A0A6A6YVT0_9PEZI</name>
<evidence type="ECO:0000256" key="2">
    <source>
        <dbReference type="SAM" id="Phobius"/>
    </source>
</evidence>
<organism evidence="4">
    <name type="scientific">Mytilinidion resinicola</name>
    <dbReference type="NCBI Taxonomy" id="574789"/>
    <lineage>
        <taxon>Eukaryota</taxon>
        <taxon>Fungi</taxon>
        <taxon>Dikarya</taxon>
        <taxon>Ascomycota</taxon>
        <taxon>Pezizomycotina</taxon>
        <taxon>Dothideomycetes</taxon>
        <taxon>Pleosporomycetidae</taxon>
        <taxon>Mytilinidiales</taxon>
        <taxon>Mytilinidiaceae</taxon>
        <taxon>Mytilinidion</taxon>
    </lineage>
</organism>
<feature type="region of interest" description="Disordered" evidence="1">
    <location>
        <begin position="194"/>
        <end position="252"/>
    </location>
</feature>
<dbReference type="RefSeq" id="XP_033580016.1">
    <property type="nucleotide sequence ID" value="XM_033727777.1"/>
</dbReference>
<reference evidence="6" key="2">
    <citation type="submission" date="2020-04" db="EMBL/GenBank/DDBJ databases">
        <authorList>
            <consortium name="NCBI Genome Project"/>
        </authorList>
    </citation>
    <scope>NUCLEOTIDE SEQUENCE</scope>
    <source>
        <strain evidence="6">CBS 304.34</strain>
    </source>
</reference>
<dbReference type="GeneID" id="54468670"/>
<evidence type="ECO:0008006" key="7">
    <source>
        <dbReference type="Google" id="ProtNLM"/>
    </source>
</evidence>
<feature type="region of interest" description="Disordered" evidence="1">
    <location>
        <begin position="346"/>
        <end position="402"/>
    </location>
</feature>
<feature type="transmembrane region" description="Helical" evidence="2">
    <location>
        <begin position="260"/>
        <end position="283"/>
    </location>
</feature>
<evidence type="ECO:0000313" key="5">
    <source>
        <dbReference type="Proteomes" id="UP000504636"/>
    </source>
</evidence>
<keyword evidence="2" id="KW-1133">Transmembrane helix</keyword>